<keyword evidence="2" id="KW-1185">Reference proteome</keyword>
<organism evidence="1 2">
    <name type="scientific">Portunus trituberculatus</name>
    <name type="common">Swimming crab</name>
    <name type="synonym">Neptunus trituberculatus</name>
    <dbReference type="NCBI Taxonomy" id="210409"/>
    <lineage>
        <taxon>Eukaryota</taxon>
        <taxon>Metazoa</taxon>
        <taxon>Ecdysozoa</taxon>
        <taxon>Arthropoda</taxon>
        <taxon>Crustacea</taxon>
        <taxon>Multicrustacea</taxon>
        <taxon>Malacostraca</taxon>
        <taxon>Eumalacostraca</taxon>
        <taxon>Eucarida</taxon>
        <taxon>Decapoda</taxon>
        <taxon>Pleocyemata</taxon>
        <taxon>Brachyura</taxon>
        <taxon>Eubrachyura</taxon>
        <taxon>Portunoidea</taxon>
        <taxon>Portunidae</taxon>
        <taxon>Portuninae</taxon>
        <taxon>Portunus</taxon>
    </lineage>
</organism>
<protein>
    <submittedName>
        <fullName evidence="1">Uncharacterized protein</fullName>
    </submittedName>
</protein>
<accession>A0A5B7GZE0</accession>
<reference evidence="1 2" key="1">
    <citation type="submission" date="2019-05" db="EMBL/GenBank/DDBJ databases">
        <title>Another draft genome of Portunus trituberculatus and its Hox gene families provides insights of decapod evolution.</title>
        <authorList>
            <person name="Jeong J.-H."/>
            <person name="Song I."/>
            <person name="Kim S."/>
            <person name="Choi T."/>
            <person name="Kim D."/>
            <person name="Ryu S."/>
            <person name="Kim W."/>
        </authorList>
    </citation>
    <scope>NUCLEOTIDE SEQUENCE [LARGE SCALE GENOMIC DNA]</scope>
    <source>
        <tissue evidence="1">Muscle</tissue>
    </source>
</reference>
<gene>
    <name evidence="1" type="ORF">E2C01_056351</name>
</gene>
<comment type="caution">
    <text evidence="1">The sequence shown here is derived from an EMBL/GenBank/DDBJ whole genome shotgun (WGS) entry which is preliminary data.</text>
</comment>
<evidence type="ECO:0000313" key="2">
    <source>
        <dbReference type="Proteomes" id="UP000324222"/>
    </source>
</evidence>
<dbReference type="EMBL" id="VSRR010019474">
    <property type="protein sequence ID" value="MPC62268.1"/>
    <property type="molecule type" value="Genomic_DNA"/>
</dbReference>
<proteinExistence type="predicted"/>
<dbReference type="Proteomes" id="UP000324222">
    <property type="component" value="Unassembled WGS sequence"/>
</dbReference>
<name>A0A5B7GZE0_PORTR</name>
<dbReference type="AlphaFoldDB" id="A0A5B7GZE0"/>
<evidence type="ECO:0000313" key="1">
    <source>
        <dbReference type="EMBL" id="MPC62268.1"/>
    </source>
</evidence>
<sequence>MTPFQIARECGYSATGEGATCLAQTLDTTTTTITTTTTTTTLSAFQWASLQVPPGCSSTQAVQCQCQNVM</sequence>